<sequence length="136" mass="15734">MNEADEIDEAYLDELDRQFFMNIDAITDSALSLLTIRNAKPKLIRFFEWFARWSRRTINGKGEPDFPTWLARLTRMSNSMKKKRYAADPMARIVVMIGDLMDDIAYVGTEQQHVDRSLEILGLLKNLSEETSQGNT</sequence>
<accession>A0A3D3RDB5</accession>
<name>A0A3D3RDB5_9PLAN</name>
<evidence type="ECO:0000313" key="2">
    <source>
        <dbReference type="Proteomes" id="UP000263642"/>
    </source>
</evidence>
<evidence type="ECO:0000313" key="1">
    <source>
        <dbReference type="EMBL" id="HCO26799.1"/>
    </source>
</evidence>
<organism evidence="1 2">
    <name type="scientific">Gimesia maris</name>
    <dbReference type="NCBI Taxonomy" id="122"/>
    <lineage>
        <taxon>Bacteria</taxon>
        <taxon>Pseudomonadati</taxon>
        <taxon>Planctomycetota</taxon>
        <taxon>Planctomycetia</taxon>
        <taxon>Planctomycetales</taxon>
        <taxon>Planctomycetaceae</taxon>
        <taxon>Gimesia</taxon>
    </lineage>
</organism>
<dbReference type="EMBL" id="DQAY01000177">
    <property type="protein sequence ID" value="HCO26799.1"/>
    <property type="molecule type" value="Genomic_DNA"/>
</dbReference>
<proteinExistence type="predicted"/>
<dbReference type="Proteomes" id="UP000263642">
    <property type="component" value="Unassembled WGS sequence"/>
</dbReference>
<comment type="caution">
    <text evidence="1">The sequence shown here is derived from an EMBL/GenBank/DDBJ whole genome shotgun (WGS) entry which is preliminary data.</text>
</comment>
<dbReference type="AlphaFoldDB" id="A0A3D3RDB5"/>
<reference evidence="1 2" key="1">
    <citation type="journal article" date="2018" name="Nat. Biotechnol.">
        <title>A standardized bacterial taxonomy based on genome phylogeny substantially revises the tree of life.</title>
        <authorList>
            <person name="Parks D.H."/>
            <person name="Chuvochina M."/>
            <person name="Waite D.W."/>
            <person name="Rinke C."/>
            <person name="Skarshewski A."/>
            <person name="Chaumeil P.A."/>
            <person name="Hugenholtz P."/>
        </authorList>
    </citation>
    <scope>NUCLEOTIDE SEQUENCE [LARGE SCALE GENOMIC DNA]</scope>
    <source>
        <strain evidence="1">UBA9375</strain>
    </source>
</reference>
<protein>
    <submittedName>
        <fullName evidence="1">Uncharacterized protein</fullName>
    </submittedName>
</protein>
<gene>
    <name evidence="1" type="ORF">DIT97_28700</name>
</gene>